<name>A0A6A5STF7_9PLEO</name>
<dbReference type="AlphaFoldDB" id="A0A6A5STF7"/>
<reference evidence="2" key="1">
    <citation type="journal article" date="2020" name="Stud. Mycol.">
        <title>101 Dothideomycetes genomes: a test case for predicting lifestyles and emergence of pathogens.</title>
        <authorList>
            <person name="Haridas S."/>
            <person name="Albert R."/>
            <person name="Binder M."/>
            <person name="Bloem J."/>
            <person name="Labutti K."/>
            <person name="Salamov A."/>
            <person name="Andreopoulos B."/>
            <person name="Baker S."/>
            <person name="Barry K."/>
            <person name="Bills G."/>
            <person name="Bluhm B."/>
            <person name="Cannon C."/>
            <person name="Castanera R."/>
            <person name="Culley D."/>
            <person name="Daum C."/>
            <person name="Ezra D."/>
            <person name="Gonzalez J."/>
            <person name="Henrissat B."/>
            <person name="Kuo A."/>
            <person name="Liang C."/>
            <person name="Lipzen A."/>
            <person name="Lutzoni F."/>
            <person name="Magnuson J."/>
            <person name="Mondo S."/>
            <person name="Nolan M."/>
            <person name="Ohm R."/>
            <person name="Pangilinan J."/>
            <person name="Park H.-J."/>
            <person name="Ramirez L."/>
            <person name="Alfaro M."/>
            <person name="Sun H."/>
            <person name="Tritt A."/>
            <person name="Yoshinaga Y."/>
            <person name="Zwiers L.-H."/>
            <person name="Turgeon B."/>
            <person name="Goodwin S."/>
            <person name="Spatafora J."/>
            <person name="Crous P."/>
            <person name="Grigoriev I."/>
        </authorList>
    </citation>
    <scope>NUCLEOTIDE SEQUENCE</scope>
    <source>
        <strain evidence="2">CBS 161.51</strain>
    </source>
</reference>
<dbReference type="Proteomes" id="UP000800038">
    <property type="component" value="Unassembled WGS sequence"/>
</dbReference>
<evidence type="ECO:0000313" key="2">
    <source>
        <dbReference type="EMBL" id="KAF1942912.1"/>
    </source>
</evidence>
<organism evidence="2 3">
    <name type="scientific">Clathrospora elynae</name>
    <dbReference type="NCBI Taxonomy" id="706981"/>
    <lineage>
        <taxon>Eukaryota</taxon>
        <taxon>Fungi</taxon>
        <taxon>Dikarya</taxon>
        <taxon>Ascomycota</taxon>
        <taxon>Pezizomycotina</taxon>
        <taxon>Dothideomycetes</taxon>
        <taxon>Pleosporomycetidae</taxon>
        <taxon>Pleosporales</taxon>
        <taxon>Diademaceae</taxon>
        <taxon>Clathrospora</taxon>
    </lineage>
</organism>
<keyword evidence="1" id="KW-0472">Membrane</keyword>
<protein>
    <submittedName>
        <fullName evidence="2">Uncharacterized protein</fullName>
    </submittedName>
</protein>
<keyword evidence="1" id="KW-1133">Transmembrane helix</keyword>
<accession>A0A6A5STF7</accession>
<proteinExistence type="predicted"/>
<sequence length="241" mass="26821">MASYFRYRYSNDFPCAIQVRDFRLLVQMNAACRQTLVLISGATSVGLLCTRDGGAWAANIQLLVDRRPNRPLLRVDAIAHRQIIERPGCICIVSFSVRCSWQAWLKAGFLPSTSRNAFRYPRCRKMLSILFMLIIITTAAMVQQVLLLLWRPDCASTRSCVPAAAAGAGVGKLISAELRPTWARKHKEISNSLFPELTSELSLSRNSRAPLANMLARAYYAGIRGLDSCHPKSSRLITSTS</sequence>
<evidence type="ECO:0000256" key="1">
    <source>
        <dbReference type="SAM" id="Phobius"/>
    </source>
</evidence>
<keyword evidence="3" id="KW-1185">Reference proteome</keyword>
<dbReference type="EMBL" id="ML976030">
    <property type="protein sequence ID" value="KAF1942912.1"/>
    <property type="molecule type" value="Genomic_DNA"/>
</dbReference>
<feature type="transmembrane region" description="Helical" evidence="1">
    <location>
        <begin position="129"/>
        <end position="150"/>
    </location>
</feature>
<keyword evidence="1" id="KW-0812">Transmembrane</keyword>
<gene>
    <name evidence="2" type="ORF">EJ02DRAFT_154364</name>
</gene>
<evidence type="ECO:0000313" key="3">
    <source>
        <dbReference type="Proteomes" id="UP000800038"/>
    </source>
</evidence>